<sequence>MYEKNLPNRAGLTPEFQDGVTAFIEWAKSQQAYLDGEKIRCPCRKCKNEVFKTPDEVNLDLYMKGFMLEYYNWTSHGEERVQEYFKAVMKPHLQDEQNPPAPAEEGTNRFQDVLHATEQPLWNGCTTSQLAVVAELVDIKRLYASQVTAEHMTWHANHQTEEGSMCHPSDAEAWRHFDRTHPGFCSGATPSNPKHLIDIYLEPLIEELQNLWHVGVLTRDNARDETFTMRAALKWTVNDLPAYWMASGWSFAGVMGCPICMEDTRAFYLQNAKDNLNAQKGLNIICNRPELEVDEKRPNVMPKAVYILTREQKRRICEWISRLKFSDGYASNLARCVNMKELRLHDMKSHDCHVFIQKLISIAFREMLPESVWSALIEVSLLFQIICSTTLDMVKVQELEDKVATILCNLEKIFPPSFFDSMEHLIVHLPYEPRVEGPIKYRWMYPFERSFLNELYEHYDSEDPIIEELVATQFKDWFKRRVRDEINYMDNELLKLHY</sequence>
<gene>
    <name evidence="3" type="ORF">Slati_3934100</name>
</gene>
<organism evidence="3">
    <name type="scientific">Sesamum latifolium</name>
    <dbReference type="NCBI Taxonomy" id="2727402"/>
    <lineage>
        <taxon>Eukaryota</taxon>
        <taxon>Viridiplantae</taxon>
        <taxon>Streptophyta</taxon>
        <taxon>Embryophyta</taxon>
        <taxon>Tracheophyta</taxon>
        <taxon>Spermatophyta</taxon>
        <taxon>Magnoliopsida</taxon>
        <taxon>eudicotyledons</taxon>
        <taxon>Gunneridae</taxon>
        <taxon>Pentapetalae</taxon>
        <taxon>asterids</taxon>
        <taxon>lamiids</taxon>
        <taxon>Lamiales</taxon>
        <taxon>Pedaliaceae</taxon>
        <taxon>Sesamum</taxon>
    </lineage>
</organism>
<feature type="domain" description="DUF4218" evidence="1">
    <location>
        <begin position="386"/>
        <end position="451"/>
    </location>
</feature>
<dbReference type="InterPro" id="IPR029480">
    <property type="entry name" value="Transpos_assoc"/>
</dbReference>
<dbReference type="PANTHER" id="PTHR10775">
    <property type="entry name" value="OS08G0208400 PROTEIN"/>
    <property type="match status" value="1"/>
</dbReference>
<name>A0AAW2TN84_9LAMI</name>
<protein>
    <recommendedName>
        <fullName evidence="4">Transposase</fullName>
    </recommendedName>
</protein>
<dbReference type="Pfam" id="PF02992">
    <property type="entry name" value="Transposase_21"/>
    <property type="match status" value="1"/>
</dbReference>
<evidence type="ECO:0000259" key="1">
    <source>
        <dbReference type="Pfam" id="PF13960"/>
    </source>
</evidence>
<dbReference type="InterPro" id="IPR004242">
    <property type="entry name" value="Transposase_21"/>
</dbReference>
<comment type="caution">
    <text evidence="3">The sequence shown here is derived from an EMBL/GenBank/DDBJ whole genome shotgun (WGS) entry which is preliminary data.</text>
</comment>
<evidence type="ECO:0008006" key="4">
    <source>
        <dbReference type="Google" id="ProtNLM"/>
    </source>
</evidence>
<reference evidence="3" key="1">
    <citation type="submission" date="2020-06" db="EMBL/GenBank/DDBJ databases">
        <authorList>
            <person name="Li T."/>
            <person name="Hu X."/>
            <person name="Zhang T."/>
            <person name="Song X."/>
            <person name="Zhang H."/>
            <person name="Dai N."/>
            <person name="Sheng W."/>
            <person name="Hou X."/>
            <person name="Wei L."/>
        </authorList>
    </citation>
    <scope>NUCLEOTIDE SEQUENCE</scope>
    <source>
        <strain evidence="3">KEN1</strain>
        <tissue evidence="3">Leaf</tissue>
    </source>
</reference>
<evidence type="ECO:0000313" key="3">
    <source>
        <dbReference type="EMBL" id="KAL0406202.1"/>
    </source>
</evidence>
<dbReference type="EMBL" id="JACGWN010000014">
    <property type="protein sequence ID" value="KAL0406202.1"/>
    <property type="molecule type" value="Genomic_DNA"/>
</dbReference>
<dbReference type="PANTHER" id="PTHR10775:SF188">
    <property type="entry name" value="TRANSPOSASE-ASSOCIATED DOMAIN-CONTAINING PROTEIN"/>
    <property type="match status" value="1"/>
</dbReference>
<feature type="domain" description="Transposase-associated" evidence="2">
    <location>
        <begin position="10"/>
        <end position="78"/>
    </location>
</feature>
<evidence type="ECO:0000259" key="2">
    <source>
        <dbReference type="Pfam" id="PF13963"/>
    </source>
</evidence>
<reference evidence="3" key="2">
    <citation type="journal article" date="2024" name="Plant">
        <title>Genomic evolution and insights into agronomic trait innovations of Sesamum species.</title>
        <authorList>
            <person name="Miao H."/>
            <person name="Wang L."/>
            <person name="Qu L."/>
            <person name="Liu H."/>
            <person name="Sun Y."/>
            <person name="Le M."/>
            <person name="Wang Q."/>
            <person name="Wei S."/>
            <person name="Zheng Y."/>
            <person name="Lin W."/>
            <person name="Duan Y."/>
            <person name="Cao H."/>
            <person name="Xiong S."/>
            <person name="Wang X."/>
            <person name="Wei L."/>
            <person name="Li C."/>
            <person name="Ma Q."/>
            <person name="Ju M."/>
            <person name="Zhao R."/>
            <person name="Li G."/>
            <person name="Mu C."/>
            <person name="Tian Q."/>
            <person name="Mei H."/>
            <person name="Zhang T."/>
            <person name="Gao T."/>
            <person name="Zhang H."/>
        </authorList>
    </citation>
    <scope>NUCLEOTIDE SEQUENCE</scope>
    <source>
        <strain evidence="3">KEN1</strain>
    </source>
</reference>
<dbReference type="Pfam" id="PF13963">
    <property type="entry name" value="Transpos_assoc"/>
    <property type="match status" value="1"/>
</dbReference>
<accession>A0AAW2TN84</accession>
<dbReference type="InterPro" id="IPR025452">
    <property type="entry name" value="DUF4218"/>
</dbReference>
<dbReference type="Pfam" id="PF13960">
    <property type="entry name" value="DUF4218"/>
    <property type="match status" value="1"/>
</dbReference>
<proteinExistence type="predicted"/>
<dbReference type="AlphaFoldDB" id="A0AAW2TN84"/>